<keyword evidence="3" id="KW-1185">Reference proteome</keyword>
<evidence type="ECO:0000313" key="1">
    <source>
        <dbReference type="EMBL" id="BBG23688.1"/>
    </source>
</evidence>
<reference evidence="2 3" key="2">
    <citation type="journal article" date="2020" name="Int. J. Syst. Evol. Microbiol.">
        <title>Sulfuracidifex tepidarius gen. nov., sp. nov. and transfer of Sulfolobus metallicus Huber and Stetter 1992 to the genus Sulfuracidifex as Sulfuracidifex metallicus comb. nov.</title>
        <authorList>
            <person name="Itoh T."/>
            <person name="Miura T."/>
            <person name="Sakai H.D."/>
            <person name="Kato S."/>
            <person name="Ohkuma M."/>
            <person name="Takashina T."/>
        </authorList>
    </citation>
    <scope>NUCLEOTIDE SEQUENCE</scope>
    <source>
        <strain evidence="1 3">IC-006</strain>
        <strain evidence="2">IC-007</strain>
    </source>
</reference>
<dbReference type="EMBL" id="AP018930">
    <property type="protein sequence ID" value="BBG26440.1"/>
    <property type="molecule type" value="Genomic_DNA"/>
</dbReference>
<reference evidence="4" key="1">
    <citation type="submission" date="2018-09" db="EMBL/GenBank/DDBJ databases">
        <title>Complete Genome Sequencing of Sulfolobus sp. JCM 16834.</title>
        <authorList>
            <person name="Kato S."/>
            <person name="Itoh T."/>
            <person name="Ohkuma M."/>
        </authorList>
    </citation>
    <scope>NUCLEOTIDE SEQUENCE [LARGE SCALE GENOMIC DNA]</scope>
    <source>
        <strain evidence="4">IC-007</strain>
    </source>
</reference>
<gene>
    <name evidence="1" type="ORF">IC006_0976</name>
    <name evidence="2" type="ORF">IC007_0948</name>
</gene>
<protein>
    <submittedName>
        <fullName evidence="2">Uncharacterized protein</fullName>
    </submittedName>
</protein>
<sequence>MSSIVSWLSEMLGDVAEGISSAVSAAASSMASIPADINTITQLITQQTTSNCLQDEVKKAQPYTYYPALAVTNRVSRGAKTLYGIVRHGMIVREQVGEGDDAKYLYYYVGGKSPDWIASSSLDVFQGGAQFFLPREKDKGGKINPLTNLLEQADSNVIVTTLDRVAKSSSWIQINPPSSCNGALGDFLQWTQTNHGTVSMMPNYV</sequence>
<dbReference type="KEGG" id="step:IC006_0976"/>
<dbReference type="Proteomes" id="UP000325030">
    <property type="component" value="Chromosome"/>
</dbReference>
<proteinExistence type="predicted"/>
<dbReference type="AlphaFoldDB" id="A0A510E2Z0"/>
<organism evidence="2 4">
    <name type="scientific">Sulfuracidifex tepidarius</name>
    <dbReference type="NCBI Taxonomy" id="1294262"/>
    <lineage>
        <taxon>Archaea</taxon>
        <taxon>Thermoproteota</taxon>
        <taxon>Thermoprotei</taxon>
        <taxon>Sulfolobales</taxon>
        <taxon>Sulfolobaceae</taxon>
        <taxon>Sulfuracidifex</taxon>
    </lineage>
</organism>
<evidence type="ECO:0000313" key="2">
    <source>
        <dbReference type="EMBL" id="BBG26440.1"/>
    </source>
</evidence>
<dbReference type="EMBL" id="AP018929">
    <property type="protein sequence ID" value="BBG23688.1"/>
    <property type="molecule type" value="Genomic_DNA"/>
</dbReference>
<evidence type="ECO:0000313" key="4">
    <source>
        <dbReference type="Proteomes" id="UP000325030"/>
    </source>
</evidence>
<evidence type="ECO:0000313" key="3">
    <source>
        <dbReference type="Proteomes" id="UP000322983"/>
    </source>
</evidence>
<accession>A0A510DUJ0</accession>
<dbReference type="Proteomes" id="UP000322983">
    <property type="component" value="Chromosome"/>
</dbReference>
<name>A0A510E2Z0_9CREN</name>
<accession>A0A510E2Z0</accession>